<keyword evidence="4 9" id="KW-0456">Lyase</keyword>
<name>A0A0K0XXF9_9GAMM</name>
<keyword evidence="5 9" id="KW-0627">Porphyrin biosynthesis</keyword>
<dbReference type="AlphaFoldDB" id="A0A0K0XXF9"/>
<protein>
    <recommendedName>
        <fullName evidence="7 9">Uroporphyrinogen-III synthase</fullName>
        <ecNumber evidence="3 9">4.2.1.75</ecNumber>
    </recommendedName>
</protein>
<comment type="function">
    <text evidence="6 9">Catalyzes cyclization of the linear tetrapyrrole, hydroxymethylbilane, to the macrocyclic uroporphyrinogen III.</text>
</comment>
<dbReference type="KEGG" id="wma:WM2015_1930"/>
<organism evidence="11 12">
    <name type="scientific">Wenzhouxiangella marina</name>
    <dbReference type="NCBI Taxonomy" id="1579979"/>
    <lineage>
        <taxon>Bacteria</taxon>
        <taxon>Pseudomonadati</taxon>
        <taxon>Pseudomonadota</taxon>
        <taxon>Gammaproteobacteria</taxon>
        <taxon>Chromatiales</taxon>
        <taxon>Wenzhouxiangellaceae</taxon>
        <taxon>Wenzhouxiangella</taxon>
    </lineage>
</organism>
<dbReference type="InterPro" id="IPR036108">
    <property type="entry name" value="4pyrrol_syn_uPrphyn_synt_sf"/>
</dbReference>
<comment type="similarity">
    <text evidence="2 9">Belongs to the uroporphyrinogen-III synthase family.</text>
</comment>
<dbReference type="Proteomes" id="UP000066624">
    <property type="component" value="Chromosome"/>
</dbReference>
<accession>A0A0K0XXF9</accession>
<dbReference type="GO" id="GO:0006780">
    <property type="term" value="P:uroporphyrinogen III biosynthetic process"/>
    <property type="evidence" value="ECO:0007669"/>
    <property type="project" value="UniProtKB-UniRule"/>
</dbReference>
<evidence type="ECO:0000256" key="3">
    <source>
        <dbReference type="ARBA" id="ARBA00013109"/>
    </source>
</evidence>
<evidence type="ECO:0000313" key="12">
    <source>
        <dbReference type="Proteomes" id="UP000066624"/>
    </source>
</evidence>
<dbReference type="STRING" id="1579979.WM2015_1930"/>
<keyword evidence="12" id="KW-1185">Reference proteome</keyword>
<dbReference type="EC" id="4.2.1.75" evidence="3 9"/>
<evidence type="ECO:0000256" key="4">
    <source>
        <dbReference type="ARBA" id="ARBA00023239"/>
    </source>
</evidence>
<dbReference type="RefSeq" id="WP_049725870.1">
    <property type="nucleotide sequence ID" value="NZ_CP012154.1"/>
</dbReference>
<dbReference type="Gene3D" id="3.40.50.10090">
    <property type="match status" value="2"/>
</dbReference>
<proteinExistence type="inferred from homology"/>
<dbReference type="SUPFAM" id="SSF69618">
    <property type="entry name" value="HemD-like"/>
    <property type="match status" value="1"/>
</dbReference>
<comment type="catalytic activity">
    <reaction evidence="8 9">
        <text>hydroxymethylbilane = uroporphyrinogen III + H2O</text>
        <dbReference type="Rhea" id="RHEA:18965"/>
        <dbReference type="ChEBI" id="CHEBI:15377"/>
        <dbReference type="ChEBI" id="CHEBI:57308"/>
        <dbReference type="ChEBI" id="CHEBI:57845"/>
        <dbReference type="EC" id="4.2.1.75"/>
    </reaction>
</comment>
<dbReference type="CDD" id="cd06578">
    <property type="entry name" value="HemD"/>
    <property type="match status" value="1"/>
</dbReference>
<dbReference type="InterPro" id="IPR003754">
    <property type="entry name" value="4pyrrol_synth_uPrphyn_synth"/>
</dbReference>
<evidence type="ECO:0000256" key="7">
    <source>
        <dbReference type="ARBA" id="ARBA00040167"/>
    </source>
</evidence>
<dbReference type="GO" id="GO:0004852">
    <property type="term" value="F:uroporphyrinogen-III synthase activity"/>
    <property type="evidence" value="ECO:0007669"/>
    <property type="project" value="UniProtKB-UniRule"/>
</dbReference>
<dbReference type="Pfam" id="PF02602">
    <property type="entry name" value="HEM4"/>
    <property type="match status" value="1"/>
</dbReference>
<gene>
    <name evidence="11" type="ORF">WM2015_1930</name>
</gene>
<dbReference type="PANTHER" id="PTHR38042">
    <property type="entry name" value="UROPORPHYRINOGEN-III SYNTHASE, CHLOROPLASTIC"/>
    <property type="match status" value="1"/>
</dbReference>
<evidence type="ECO:0000256" key="6">
    <source>
        <dbReference type="ARBA" id="ARBA00037589"/>
    </source>
</evidence>
<dbReference type="UniPathway" id="UPA00251">
    <property type="reaction ID" value="UER00320"/>
</dbReference>
<feature type="domain" description="Tetrapyrrole biosynthesis uroporphyrinogen III synthase" evidence="10">
    <location>
        <begin position="24"/>
        <end position="241"/>
    </location>
</feature>
<dbReference type="EMBL" id="CP012154">
    <property type="protein sequence ID" value="AKS42296.1"/>
    <property type="molecule type" value="Genomic_DNA"/>
</dbReference>
<evidence type="ECO:0000259" key="10">
    <source>
        <dbReference type="Pfam" id="PF02602"/>
    </source>
</evidence>
<sequence>MNPEPLVIVTRIGEEGRRLCDRVLAQGGAVLHLPLLRLEGPSDPDQTGAALRSMLPVDGLIVTSREGLRQLARLLEPTELEGIPLVVPGGGTASLAEELGLGPVFAPTGAGDSEAMLRLPCLREVAAQRWLILAAPDGRRLLDQALADRGARVLRADVYQRVPVALESSQARCIDDATQLVTLVASGSALERLRESLGPARWDRLRQSPMVLPSRRLLDRARVLGCTRAFLSRGADDASMLEALASCPTES</sequence>
<dbReference type="GO" id="GO:0006782">
    <property type="term" value="P:protoporphyrinogen IX biosynthetic process"/>
    <property type="evidence" value="ECO:0007669"/>
    <property type="project" value="UniProtKB-UniRule"/>
</dbReference>
<evidence type="ECO:0000313" key="11">
    <source>
        <dbReference type="EMBL" id="AKS42296.1"/>
    </source>
</evidence>
<evidence type="ECO:0000256" key="5">
    <source>
        <dbReference type="ARBA" id="ARBA00023244"/>
    </source>
</evidence>
<comment type="pathway">
    <text evidence="1 9">Porphyrin-containing compound metabolism; protoporphyrin-IX biosynthesis; coproporphyrinogen-III from 5-aminolevulinate: step 3/4.</text>
</comment>
<evidence type="ECO:0000256" key="9">
    <source>
        <dbReference type="RuleBase" id="RU366031"/>
    </source>
</evidence>
<dbReference type="PANTHER" id="PTHR38042:SF1">
    <property type="entry name" value="UROPORPHYRINOGEN-III SYNTHASE, CHLOROPLASTIC"/>
    <property type="match status" value="1"/>
</dbReference>
<evidence type="ECO:0000256" key="1">
    <source>
        <dbReference type="ARBA" id="ARBA00004772"/>
    </source>
</evidence>
<dbReference type="OrthoDB" id="9787650at2"/>
<evidence type="ECO:0000256" key="8">
    <source>
        <dbReference type="ARBA" id="ARBA00048617"/>
    </source>
</evidence>
<reference evidence="11 12" key="1">
    <citation type="submission" date="2015-07" db="EMBL/GenBank/DDBJ databases">
        <authorList>
            <person name="Noorani M."/>
        </authorList>
    </citation>
    <scope>NUCLEOTIDE SEQUENCE [LARGE SCALE GENOMIC DNA]</scope>
    <source>
        <strain evidence="11 12">KCTC 42284</strain>
    </source>
</reference>
<dbReference type="InterPro" id="IPR039793">
    <property type="entry name" value="UROS/Hem4"/>
</dbReference>
<evidence type="ECO:0000256" key="2">
    <source>
        <dbReference type="ARBA" id="ARBA00008133"/>
    </source>
</evidence>